<proteinExistence type="predicted"/>
<dbReference type="Proteomes" id="UP000309997">
    <property type="component" value="Unassembled WGS sequence"/>
</dbReference>
<organism evidence="1 2">
    <name type="scientific">Populus alba</name>
    <name type="common">White poplar</name>
    <dbReference type="NCBI Taxonomy" id="43335"/>
    <lineage>
        <taxon>Eukaryota</taxon>
        <taxon>Viridiplantae</taxon>
        <taxon>Streptophyta</taxon>
        <taxon>Embryophyta</taxon>
        <taxon>Tracheophyta</taxon>
        <taxon>Spermatophyta</taxon>
        <taxon>Magnoliopsida</taxon>
        <taxon>eudicotyledons</taxon>
        <taxon>Gunneridae</taxon>
        <taxon>Pentapetalae</taxon>
        <taxon>rosids</taxon>
        <taxon>fabids</taxon>
        <taxon>Malpighiales</taxon>
        <taxon>Salicaceae</taxon>
        <taxon>Saliceae</taxon>
        <taxon>Populus</taxon>
    </lineage>
</organism>
<name>A0ACC4CR59_POPAL</name>
<dbReference type="EMBL" id="RCHU02000002">
    <property type="protein sequence ID" value="KAL3603810.1"/>
    <property type="molecule type" value="Genomic_DNA"/>
</dbReference>
<accession>A0ACC4CR59</accession>
<comment type="caution">
    <text evidence="1">The sequence shown here is derived from an EMBL/GenBank/DDBJ whole genome shotgun (WGS) entry which is preliminary data.</text>
</comment>
<keyword evidence="2" id="KW-1185">Reference proteome</keyword>
<evidence type="ECO:0000313" key="2">
    <source>
        <dbReference type="Proteomes" id="UP000309997"/>
    </source>
</evidence>
<reference evidence="1 2" key="1">
    <citation type="journal article" date="2024" name="Plant Biotechnol. J.">
        <title>Genome and CRISPR/Cas9 system of a widespread forest tree (Populus alba) in the world.</title>
        <authorList>
            <person name="Liu Y.J."/>
            <person name="Jiang P.F."/>
            <person name="Han X.M."/>
            <person name="Li X.Y."/>
            <person name="Wang H.M."/>
            <person name="Wang Y.J."/>
            <person name="Wang X.X."/>
            <person name="Zeng Q.Y."/>
        </authorList>
    </citation>
    <scope>NUCLEOTIDE SEQUENCE [LARGE SCALE GENOMIC DNA]</scope>
    <source>
        <strain evidence="2">cv. PAL-ZL1</strain>
    </source>
</reference>
<evidence type="ECO:0000313" key="1">
    <source>
        <dbReference type="EMBL" id="KAL3603810.1"/>
    </source>
</evidence>
<sequence length="186" mass="20623">MEDNHKKTPKRCRSHYRQVAGFTLPANNSSITTSQTRTAPFPATLMISMGGKVVLGTSNRFVLYLGSSVKNAVKTDWVYTSMLLLIILSKMVLCSAFLDSSYFHSIPFVNKDTTDALVSLTEEIAFLRMLSSCAEECISAVHNNGTQHDGFLTPDIAEAEVHNDCSVDMKNDLSRYSLRLGREFNG</sequence>
<protein>
    <submittedName>
        <fullName evidence="1">Uncharacterized protein</fullName>
    </submittedName>
</protein>
<gene>
    <name evidence="1" type="ORF">D5086_004669</name>
</gene>